<dbReference type="InterPro" id="IPR038377">
    <property type="entry name" value="Na/Glc_symporter_sf"/>
</dbReference>
<dbReference type="EMBL" id="KB097026">
    <property type="protein sequence ID" value="ESO00061.1"/>
    <property type="molecule type" value="Genomic_DNA"/>
</dbReference>
<dbReference type="OrthoDB" id="6132759at2759"/>
<evidence type="ECO:0000256" key="3">
    <source>
        <dbReference type="ARBA" id="ARBA00022448"/>
    </source>
</evidence>
<evidence type="ECO:0000313" key="13">
    <source>
        <dbReference type="EnsemblMetazoa" id="HelroP146890"/>
    </source>
</evidence>
<evidence type="ECO:0008006" key="15">
    <source>
        <dbReference type="Google" id="ProtNLM"/>
    </source>
</evidence>
<dbReference type="STRING" id="6412.T1EJV4"/>
<evidence type="ECO:0000256" key="10">
    <source>
        <dbReference type="ARBA" id="ARBA00023201"/>
    </source>
</evidence>
<evidence type="ECO:0000256" key="9">
    <source>
        <dbReference type="ARBA" id="ARBA00023136"/>
    </source>
</evidence>
<comment type="subcellular location">
    <subcellularLocation>
        <location evidence="1">Cell membrane</location>
        <topology evidence="1">Multi-pass membrane protein</topology>
    </subcellularLocation>
</comment>
<dbReference type="HOGENOM" id="CLU_018808_7_1_1"/>
<dbReference type="eggNOG" id="KOG2349">
    <property type="taxonomic scope" value="Eukaryota"/>
</dbReference>
<evidence type="ECO:0000256" key="8">
    <source>
        <dbReference type="ARBA" id="ARBA00023065"/>
    </source>
</evidence>
<accession>T1EJV4</accession>
<proteinExistence type="inferred from homology"/>
<dbReference type="AlphaFoldDB" id="T1EJV4"/>
<comment type="similarity">
    <text evidence="2">Belongs to the sodium:solute symporter (SSF) (TC 2.A.21) family.</text>
</comment>
<evidence type="ECO:0000313" key="12">
    <source>
        <dbReference type="EMBL" id="ESO00061.1"/>
    </source>
</evidence>
<reference evidence="12 14" key="2">
    <citation type="journal article" date="2013" name="Nature">
        <title>Insights into bilaterian evolution from three spiralian genomes.</title>
        <authorList>
            <person name="Simakov O."/>
            <person name="Marletaz F."/>
            <person name="Cho S.J."/>
            <person name="Edsinger-Gonzales E."/>
            <person name="Havlak P."/>
            <person name="Hellsten U."/>
            <person name="Kuo D.H."/>
            <person name="Larsson T."/>
            <person name="Lv J."/>
            <person name="Arendt D."/>
            <person name="Savage R."/>
            <person name="Osoegawa K."/>
            <person name="de Jong P."/>
            <person name="Grimwood J."/>
            <person name="Chapman J.A."/>
            <person name="Shapiro H."/>
            <person name="Aerts A."/>
            <person name="Otillar R.P."/>
            <person name="Terry A.Y."/>
            <person name="Boore J.L."/>
            <person name="Grigoriev I.V."/>
            <person name="Lindberg D.R."/>
            <person name="Seaver E.C."/>
            <person name="Weisblat D.A."/>
            <person name="Putnam N.H."/>
            <person name="Rokhsar D.S."/>
        </authorList>
    </citation>
    <scope>NUCLEOTIDE SEQUENCE</scope>
</reference>
<sequence length="106" mass="11759">DYLVFAIFLVGSALIGFVVGFFDRKNNANSKTFLTGGGKMHWIPVALSMQASFLSAIYILASPVEIYNFGTMYYYIVLTHIVALPLAANLFLATFYKLNLVSAYEV</sequence>
<keyword evidence="8" id="KW-0406">Ion transport</keyword>
<evidence type="ECO:0000256" key="11">
    <source>
        <dbReference type="SAM" id="Phobius"/>
    </source>
</evidence>
<dbReference type="InParanoid" id="T1EJV4"/>
<protein>
    <recommendedName>
        <fullName evidence="15">Sodium-dependent multivitamin transporter</fullName>
    </recommendedName>
</protein>
<keyword evidence="6 11" id="KW-1133">Transmembrane helix</keyword>
<dbReference type="PANTHER" id="PTHR42985:SF2">
    <property type="entry name" value="SODIUM-DEPENDENT MULTIVITAMIN TRANSPORTER"/>
    <property type="match status" value="1"/>
</dbReference>
<dbReference type="RefSeq" id="XP_009021835.1">
    <property type="nucleotide sequence ID" value="XM_009023587.1"/>
</dbReference>
<keyword evidence="5 11" id="KW-0812">Transmembrane</keyword>
<evidence type="ECO:0000256" key="6">
    <source>
        <dbReference type="ARBA" id="ARBA00022989"/>
    </source>
</evidence>
<dbReference type="PROSITE" id="PS50283">
    <property type="entry name" value="NA_SOLUT_SYMP_3"/>
    <property type="match status" value="1"/>
</dbReference>
<reference evidence="14" key="1">
    <citation type="submission" date="2012-12" db="EMBL/GenBank/DDBJ databases">
        <authorList>
            <person name="Hellsten U."/>
            <person name="Grimwood J."/>
            <person name="Chapman J.A."/>
            <person name="Shapiro H."/>
            <person name="Aerts A."/>
            <person name="Otillar R.P."/>
            <person name="Terry A.Y."/>
            <person name="Boore J.L."/>
            <person name="Simakov O."/>
            <person name="Marletaz F."/>
            <person name="Cho S.-J."/>
            <person name="Edsinger-Gonzales E."/>
            <person name="Havlak P."/>
            <person name="Kuo D.-H."/>
            <person name="Larsson T."/>
            <person name="Lv J."/>
            <person name="Arendt D."/>
            <person name="Savage R."/>
            <person name="Osoegawa K."/>
            <person name="de Jong P."/>
            <person name="Lindberg D.R."/>
            <person name="Seaver E.C."/>
            <person name="Weisblat D.A."/>
            <person name="Putnam N.H."/>
            <person name="Grigoriev I.V."/>
            <person name="Rokhsar D.S."/>
        </authorList>
    </citation>
    <scope>NUCLEOTIDE SEQUENCE</scope>
</reference>
<gene>
    <name evidence="13" type="primary">20196854</name>
    <name evidence="12" type="ORF">HELRODRAFT_146890</name>
</gene>
<keyword evidence="7" id="KW-0915">Sodium</keyword>
<evidence type="ECO:0000256" key="5">
    <source>
        <dbReference type="ARBA" id="ARBA00022692"/>
    </source>
</evidence>
<name>T1EJV4_HELRO</name>
<keyword evidence="10" id="KW-0739">Sodium transport</keyword>
<dbReference type="KEGG" id="hro:HELRODRAFT_146890"/>
<dbReference type="EMBL" id="AMQM01005650">
    <property type="status" value="NOT_ANNOTATED_CDS"/>
    <property type="molecule type" value="Genomic_DNA"/>
</dbReference>
<feature type="transmembrane region" description="Helical" evidence="11">
    <location>
        <begin position="73"/>
        <end position="96"/>
    </location>
</feature>
<dbReference type="Proteomes" id="UP000015101">
    <property type="component" value="Unassembled WGS sequence"/>
</dbReference>
<feature type="transmembrane region" description="Helical" evidence="11">
    <location>
        <begin position="6"/>
        <end position="22"/>
    </location>
</feature>
<evidence type="ECO:0000256" key="4">
    <source>
        <dbReference type="ARBA" id="ARBA00022475"/>
    </source>
</evidence>
<dbReference type="GO" id="GO:0005886">
    <property type="term" value="C:plasma membrane"/>
    <property type="evidence" value="ECO:0007669"/>
    <property type="project" value="UniProtKB-SubCell"/>
</dbReference>
<evidence type="ECO:0000256" key="2">
    <source>
        <dbReference type="ARBA" id="ARBA00006434"/>
    </source>
</evidence>
<evidence type="ECO:0000256" key="1">
    <source>
        <dbReference type="ARBA" id="ARBA00004651"/>
    </source>
</evidence>
<reference evidence="13" key="3">
    <citation type="submission" date="2015-06" db="UniProtKB">
        <authorList>
            <consortium name="EnsemblMetazoa"/>
        </authorList>
    </citation>
    <scope>IDENTIFICATION</scope>
</reference>
<dbReference type="PANTHER" id="PTHR42985">
    <property type="entry name" value="SODIUM-COUPLED MONOCARBOXYLATE TRANSPORTER"/>
    <property type="match status" value="1"/>
</dbReference>
<dbReference type="CTD" id="20196854"/>
<dbReference type="GO" id="GO:0006814">
    <property type="term" value="P:sodium ion transport"/>
    <property type="evidence" value="ECO:0007669"/>
    <property type="project" value="UniProtKB-KW"/>
</dbReference>
<dbReference type="InterPro" id="IPR001734">
    <property type="entry name" value="Na/solute_symporter"/>
</dbReference>
<feature type="transmembrane region" description="Helical" evidence="11">
    <location>
        <begin position="42"/>
        <end position="61"/>
    </location>
</feature>
<organism evidence="13 14">
    <name type="scientific">Helobdella robusta</name>
    <name type="common">Californian leech</name>
    <dbReference type="NCBI Taxonomy" id="6412"/>
    <lineage>
        <taxon>Eukaryota</taxon>
        <taxon>Metazoa</taxon>
        <taxon>Spiralia</taxon>
        <taxon>Lophotrochozoa</taxon>
        <taxon>Annelida</taxon>
        <taxon>Clitellata</taxon>
        <taxon>Hirudinea</taxon>
        <taxon>Rhynchobdellida</taxon>
        <taxon>Glossiphoniidae</taxon>
        <taxon>Helobdella</taxon>
    </lineage>
</organism>
<dbReference type="GeneID" id="20196854"/>
<dbReference type="OMA" id="CTGSKQK"/>
<keyword evidence="14" id="KW-1185">Reference proteome</keyword>
<evidence type="ECO:0000313" key="14">
    <source>
        <dbReference type="Proteomes" id="UP000015101"/>
    </source>
</evidence>
<dbReference type="EnsemblMetazoa" id="HelroT146890">
    <property type="protein sequence ID" value="HelroP146890"/>
    <property type="gene ID" value="HelroG146890"/>
</dbReference>
<keyword evidence="4" id="KW-1003">Cell membrane</keyword>
<evidence type="ECO:0000256" key="7">
    <source>
        <dbReference type="ARBA" id="ARBA00023053"/>
    </source>
</evidence>
<dbReference type="GO" id="GO:0022857">
    <property type="term" value="F:transmembrane transporter activity"/>
    <property type="evidence" value="ECO:0007669"/>
    <property type="project" value="InterPro"/>
</dbReference>
<dbReference type="Gene3D" id="1.20.1730.10">
    <property type="entry name" value="Sodium/glucose cotransporter"/>
    <property type="match status" value="1"/>
</dbReference>
<keyword evidence="3" id="KW-0813">Transport</keyword>
<keyword evidence="9 11" id="KW-0472">Membrane</keyword>
<dbReference type="InterPro" id="IPR051163">
    <property type="entry name" value="Sodium:Solute_Symporter_SSF"/>
</dbReference>